<dbReference type="AlphaFoldDB" id="A0A0E9QU16"/>
<sequence length="30" mass="3554">MLFCSVVLFPFVKTHSKWQLCKSSLHFRAL</sequence>
<proteinExistence type="predicted"/>
<organism evidence="1">
    <name type="scientific">Anguilla anguilla</name>
    <name type="common">European freshwater eel</name>
    <name type="synonym">Muraena anguilla</name>
    <dbReference type="NCBI Taxonomy" id="7936"/>
    <lineage>
        <taxon>Eukaryota</taxon>
        <taxon>Metazoa</taxon>
        <taxon>Chordata</taxon>
        <taxon>Craniata</taxon>
        <taxon>Vertebrata</taxon>
        <taxon>Euteleostomi</taxon>
        <taxon>Actinopterygii</taxon>
        <taxon>Neopterygii</taxon>
        <taxon>Teleostei</taxon>
        <taxon>Anguilliformes</taxon>
        <taxon>Anguillidae</taxon>
        <taxon>Anguilla</taxon>
    </lineage>
</organism>
<reference evidence="1" key="2">
    <citation type="journal article" date="2015" name="Fish Shellfish Immunol.">
        <title>Early steps in the European eel (Anguilla anguilla)-Vibrio vulnificus interaction in the gills: Role of the RtxA13 toxin.</title>
        <authorList>
            <person name="Callol A."/>
            <person name="Pajuelo D."/>
            <person name="Ebbesson L."/>
            <person name="Teles M."/>
            <person name="MacKenzie S."/>
            <person name="Amaro C."/>
        </authorList>
    </citation>
    <scope>NUCLEOTIDE SEQUENCE</scope>
</reference>
<accession>A0A0E9QU16</accession>
<dbReference type="EMBL" id="GBXM01088645">
    <property type="protein sequence ID" value="JAH19932.1"/>
    <property type="molecule type" value="Transcribed_RNA"/>
</dbReference>
<name>A0A0E9QU16_ANGAN</name>
<reference evidence="1" key="1">
    <citation type="submission" date="2014-11" db="EMBL/GenBank/DDBJ databases">
        <authorList>
            <person name="Amaro Gonzalez C."/>
        </authorList>
    </citation>
    <scope>NUCLEOTIDE SEQUENCE</scope>
</reference>
<protein>
    <submittedName>
        <fullName evidence="1">Uncharacterized protein</fullName>
    </submittedName>
</protein>
<evidence type="ECO:0000313" key="1">
    <source>
        <dbReference type="EMBL" id="JAH19932.1"/>
    </source>
</evidence>